<feature type="modified residue" description="4-aspartylphosphate" evidence="1">
    <location>
        <position position="59"/>
    </location>
</feature>
<evidence type="ECO:0000259" key="2">
    <source>
        <dbReference type="PROSITE" id="PS50110"/>
    </source>
</evidence>
<dbReference type="SUPFAM" id="SSF141868">
    <property type="entry name" value="EAL domain-like"/>
    <property type="match status" value="1"/>
</dbReference>
<dbReference type="eggNOG" id="COG2199">
    <property type="taxonomic scope" value="Bacteria"/>
</dbReference>
<dbReference type="HOGENOM" id="CLU_000445_70_50_7"/>
<dbReference type="Gene3D" id="3.20.20.450">
    <property type="entry name" value="EAL domain"/>
    <property type="match status" value="1"/>
</dbReference>
<accession>D5V7N8</accession>
<dbReference type="CDD" id="cd01948">
    <property type="entry name" value="EAL"/>
    <property type="match status" value="1"/>
</dbReference>
<evidence type="ECO:0000259" key="3">
    <source>
        <dbReference type="PROSITE" id="PS50883"/>
    </source>
</evidence>
<dbReference type="Gene3D" id="3.40.50.2300">
    <property type="match status" value="1"/>
</dbReference>
<evidence type="ECO:0000313" key="6">
    <source>
        <dbReference type="Proteomes" id="UP000000939"/>
    </source>
</evidence>
<dbReference type="GO" id="GO:0000160">
    <property type="term" value="P:phosphorelay signal transduction system"/>
    <property type="evidence" value="ECO:0007669"/>
    <property type="project" value="InterPro"/>
</dbReference>
<feature type="domain" description="GGDEF" evidence="4">
    <location>
        <begin position="284"/>
        <end position="427"/>
    </location>
</feature>
<dbReference type="SMART" id="SM00448">
    <property type="entry name" value="REC"/>
    <property type="match status" value="1"/>
</dbReference>
<dbReference type="eggNOG" id="COG0784">
    <property type="taxonomic scope" value="Bacteria"/>
</dbReference>
<dbReference type="InterPro" id="IPR001633">
    <property type="entry name" value="EAL_dom"/>
</dbReference>
<dbReference type="RefSeq" id="WP_013136803.1">
    <property type="nucleotide sequence ID" value="NC_014166.1"/>
</dbReference>
<protein>
    <submittedName>
        <fullName evidence="5">Response regulator receiver modulated diguanylate cyclase/phosphodiesterase</fullName>
    </submittedName>
</protein>
<dbReference type="KEGG" id="ant:Arnit_3010"/>
<dbReference type="SUPFAM" id="SSF55073">
    <property type="entry name" value="Nucleotide cyclase"/>
    <property type="match status" value="1"/>
</dbReference>
<dbReference type="SMART" id="SM00052">
    <property type="entry name" value="EAL"/>
    <property type="match status" value="1"/>
</dbReference>
<dbReference type="Pfam" id="PF00563">
    <property type="entry name" value="EAL"/>
    <property type="match status" value="1"/>
</dbReference>
<dbReference type="PROSITE" id="PS50110">
    <property type="entry name" value="RESPONSE_REGULATORY"/>
    <property type="match status" value="1"/>
</dbReference>
<dbReference type="SUPFAM" id="SSF52172">
    <property type="entry name" value="CheY-like"/>
    <property type="match status" value="1"/>
</dbReference>
<keyword evidence="1" id="KW-0597">Phosphoprotein</keyword>
<dbReference type="InterPro" id="IPR011006">
    <property type="entry name" value="CheY-like_superfamily"/>
</dbReference>
<reference evidence="5 6" key="1">
    <citation type="journal article" date="2010" name="Stand. Genomic Sci.">
        <title>Complete genome sequence of Arcobacter nitrofigilis type strain (CI).</title>
        <authorList>
            <person name="Pati A."/>
            <person name="Gronow S."/>
            <person name="Lapidus A."/>
            <person name="Copeland A."/>
            <person name="Glavina Del Rio T."/>
            <person name="Nolan M."/>
            <person name="Lucas S."/>
            <person name="Tice H."/>
            <person name="Cheng J.F."/>
            <person name="Han C."/>
            <person name="Chertkov O."/>
            <person name="Bruce D."/>
            <person name="Tapia R."/>
            <person name="Goodwin L."/>
            <person name="Pitluck S."/>
            <person name="Liolios K."/>
            <person name="Ivanova N."/>
            <person name="Mavromatis K."/>
            <person name="Chen A."/>
            <person name="Palaniappan K."/>
            <person name="Land M."/>
            <person name="Hauser L."/>
            <person name="Chang Y.J."/>
            <person name="Jeffries C.D."/>
            <person name="Detter J.C."/>
            <person name="Rohde M."/>
            <person name="Goker M."/>
            <person name="Bristow J."/>
            <person name="Eisen J.A."/>
            <person name="Markowitz V."/>
            <person name="Hugenholtz P."/>
            <person name="Klenk H.P."/>
            <person name="Kyrpides N.C."/>
        </authorList>
    </citation>
    <scope>NUCLEOTIDE SEQUENCE [LARGE SCALE GENOMIC DNA]</scope>
    <source>
        <strain evidence="6">ATCC 33309 / DSM 7299 / CCUG 15893 / LMG 7604 / NCTC 12251 / CI</strain>
    </source>
</reference>
<dbReference type="InterPro" id="IPR001789">
    <property type="entry name" value="Sig_transdc_resp-reg_receiver"/>
</dbReference>
<keyword evidence="6" id="KW-1185">Reference proteome</keyword>
<evidence type="ECO:0000259" key="4">
    <source>
        <dbReference type="PROSITE" id="PS50887"/>
    </source>
</evidence>
<dbReference type="EMBL" id="CP001999">
    <property type="protein sequence ID" value="ADG94658.1"/>
    <property type="molecule type" value="Genomic_DNA"/>
</dbReference>
<evidence type="ECO:0000256" key="1">
    <source>
        <dbReference type="PROSITE-ProRule" id="PRU00169"/>
    </source>
</evidence>
<dbReference type="PROSITE" id="PS50887">
    <property type="entry name" value="GGDEF"/>
    <property type="match status" value="1"/>
</dbReference>
<organism evidence="5 6">
    <name type="scientific">Arcobacter nitrofigilis (strain ATCC 33309 / DSM 7299 / CCUG 15893 / LMG 7604 / NCTC 12251 / CI)</name>
    <name type="common">Campylobacter nitrofigilis</name>
    <dbReference type="NCBI Taxonomy" id="572480"/>
    <lineage>
        <taxon>Bacteria</taxon>
        <taxon>Pseudomonadati</taxon>
        <taxon>Campylobacterota</taxon>
        <taxon>Epsilonproteobacteria</taxon>
        <taxon>Campylobacterales</taxon>
        <taxon>Arcobacteraceae</taxon>
        <taxon>Arcobacter</taxon>
    </lineage>
</organism>
<dbReference type="AlphaFoldDB" id="D5V7N8"/>
<dbReference type="STRING" id="572480.Arnit_3010"/>
<dbReference type="InterPro" id="IPR000160">
    <property type="entry name" value="GGDEF_dom"/>
</dbReference>
<dbReference type="Proteomes" id="UP000000939">
    <property type="component" value="Chromosome"/>
</dbReference>
<dbReference type="PROSITE" id="PS50883">
    <property type="entry name" value="EAL"/>
    <property type="match status" value="1"/>
</dbReference>
<dbReference type="InterPro" id="IPR050706">
    <property type="entry name" value="Cyclic-di-GMP_PDE-like"/>
</dbReference>
<dbReference type="Pfam" id="PF00990">
    <property type="entry name" value="GGDEF"/>
    <property type="match status" value="1"/>
</dbReference>
<proteinExistence type="predicted"/>
<dbReference type="OrthoDB" id="9790732at2"/>
<gene>
    <name evidence="5" type="ordered locus">Arnit_3010</name>
</gene>
<dbReference type="PANTHER" id="PTHR33121:SF71">
    <property type="entry name" value="OXYGEN SENSOR PROTEIN DOSP"/>
    <property type="match status" value="1"/>
</dbReference>
<evidence type="ECO:0000313" key="5">
    <source>
        <dbReference type="EMBL" id="ADG94658.1"/>
    </source>
</evidence>
<dbReference type="SMART" id="SM00267">
    <property type="entry name" value="GGDEF"/>
    <property type="match status" value="1"/>
</dbReference>
<dbReference type="eggNOG" id="COG2200">
    <property type="taxonomic scope" value="Bacteria"/>
</dbReference>
<dbReference type="Gene3D" id="3.30.70.270">
    <property type="match status" value="1"/>
</dbReference>
<dbReference type="Pfam" id="PF00072">
    <property type="entry name" value="Response_reg"/>
    <property type="match status" value="1"/>
</dbReference>
<dbReference type="PANTHER" id="PTHR33121">
    <property type="entry name" value="CYCLIC DI-GMP PHOSPHODIESTERASE PDEF"/>
    <property type="match status" value="1"/>
</dbReference>
<dbReference type="GO" id="GO:0071111">
    <property type="term" value="F:cyclic-guanylate-specific phosphodiesterase activity"/>
    <property type="evidence" value="ECO:0007669"/>
    <property type="project" value="InterPro"/>
</dbReference>
<name>D5V7N8_ARCNC</name>
<feature type="domain" description="Response regulatory" evidence="2">
    <location>
        <begin position="10"/>
        <end position="124"/>
    </location>
</feature>
<dbReference type="InterPro" id="IPR035919">
    <property type="entry name" value="EAL_sf"/>
</dbReference>
<feature type="domain" description="EAL" evidence="3">
    <location>
        <begin position="432"/>
        <end position="668"/>
    </location>
</feature>
<dbReference type="InterPro" id="IPR029787">
    <property type="entry name" value="Nucleotide_cyclase"/>
</dbReference>
<sequence length="668" mass="77002">MSNSIINNLSILYVEDDTTVRESLSSTLKILAKKIYTAKDGLEALNILKDNKIDLIITDIKMPNLDGLELSKKIQDLDLNIPILITTAHDEIDYLHRAIELNVDAFITKPLNISSLIQSITKLAKIIATRKELEKKKHQLEQFKKAVNFSNLIINISKEGDILNISTDNPLEFDLFNPDKIKIANIKECLSSDNFLSIIKSVNDLDIFHKNLYLKIGEEQYTVNITAFANEYDDEIETINLILKDLTKTLKKKDEIIEKLYIDQITKLKNKFALYKRINELEHCNLMLNIINLDDLGKVTKMYGYKMGDEILKIVSKKIIQIIQIEQNDKISFELYQLESDKFALIVLSQNNIETEELNLIANNLITKLERGSFEIEDNLSLDMSFTLGIAYKEEEDILTEALIAKDVAIELKKDFVFYNEITGIKDIFAKNLQLQKKIKKAFDEDRIIPYFQPIVDKDKNIVKYEALARIIDTEENRVLTPFFFLDQVKASKNYSKFTKTIIEKSLKCTSILQKEISINLSFEDISNPEIILFLEEKLLKYSSVITIELLESEGLKDIEKTISFCNLMKDYGAKIAIDDFGAGYSNFEYFFSLPIDKVKIDGSLIKKVNEYKGYVLVEAIVNFCKKLDIKVVAEFVEDEKTFETLKNLGIDWFQGYYFSEPKPIEEL</sequence>
<dbReference type="InterPro" id="IPR043128">
    <property type="entry name" value="Rev_trsase/Diguanyl_cyclase"/>
</dbReference>
<dbReference type="CDD" id="cd17536">
    <property type="entry name" value="REC_YesN-like"/>
    <property type="match status" value="1"/>
</dbReference>